<keyword evidence="3" id="KW-0539">Nucleus</keyword>
<feature type="compositionally biased region" description="Basic and acidic residues" evidence="4">
    <location>
        <begin position="388"/>
        <end position="399"/>
    </location>
</feature>
<feature type="region of interest" description="Disordered" evidence="4">
    <location>
        <begin position="748"/>
        <end position="775"/>
    </location>
</feature>
<evidence type="ECO:0000313" key="7">
    <source>
        <dbReference type="Proteomes" id="UP001244011"/>
    </source>
</evidence>
<reference evidence="6" key="1">
    <citation type="submission" date="2023-06" db="EMBL/GenBank/DDBJ databases">
        <title>Genome-scale phylogeny and comparative genomics of the fungal order Sordariales.</title>
        <authorList>
            <consortium name="Lawrence Berkeley National Laboratory"/>
            <person name="Hensen N."/>
            <person name="Bonometti L."/>
            <person name="Westerberg I."/>
            <person name="Brannstrom I.O."/>
            <person name="Guillou S."/>
            <person name="Cros-Aarteil S."/>
            <person name="Calhoun S."/>
            <person name="Haridas S."/>
            <person name="Kuo A."/>
            <person name="Mondo S."/>
            <person name="Pangilinan J."/>
            <person name="Riley R."/>
            <person name="Labutti K."/>
            <person name="Andreopoulos B."/>
            <person name="Lipzen A."/>
            <person name="Chen C."/>
            <person name="Yanf M."/>
            <person name="Daum C."/>
            <person name="Ng V."/>
            <person name="Clum A."/>
            <person name="Steindorff A."/>
            <person name="Ohm R."/>
            <person name="Martin F."/>
            <person name="Silar P."/>
            <person name="Natvig D."/>
            <person name="Lalanne C."/>
            <person name="Gautier V."/>
            <person name="Ament-Velasquez S.L."/>
            <person name="Kruys A."/>
            <person name="Hutchinson M.I."/>
            <person name="Powell A.J."/>
            <person name="Barry K."/>
            <person name="Miller A.N."/>
            <person name="Grigoriev I.V."/>
            <person name="Debuchy R."/>
            <person name="Gladieux P."/>
            <person name="Thoren M.H."/>
            <person name="Johannesson H."/>
        </authorList>
    </citation>
    <scope>NUCLEOTIDE SEQUENCE</scope>
    <source>
        <strain evidence="6">8032-3</strain>
    </source>
</reference>
<feature type="compositionally biased region" description="Low complexity" evidence="4">
    <location>
        <begin position="1224"/>
        <end position="1251"/>
    </location>
</feature>
<organism evidence="6 7">
    <name type="scientific">Phialemonium atrogriseum</name>
    <dbReference type="NCBI Taxonomy" id="1093897"/>
    <lineage>
        <taxon>Eukaryota</taxon>
        <taxon>Fungi</taxon>
        <taxon>Dikarya</taxon>
        <taxon>Ascomycota</taxon>
        <taxon>Pezizomycotina</taxon>
        <taxon>Sordariomycetes</taxon>
        <taxon>Sordariomycetidae</taxon>
        <taxon>Cephalothecales</taxon>
        <taxon>Cephalothecaceae</taxon>
        <taxon>Phialemonium</taxon>
    </lineage>
</organism>
<comment type="subcellular location">
    <subcellularLocation>
        <location evidence="1">Nucleus</location>
    </subcellularLocation>
</comment>
<feature type="compositionally biased region" description="Low complexity" evidence="4">
    <location>
        <begin position="186"/>
        <end position="206"/>
    </location>
</feature>
<evidence type="ECO:0000256" key="3">
    <source>
        <dbReference type="ARBA" id="ARBA00023242"/>
    </source>
</evidence>
<feature type="compositionally biased region" description="Acidic residues" evidence="4">
    <location>
        <begin position="598"/>
        <end position="624"/>
    </location>
</feature>
<name>A0AAJ0C906_9PEZI</name>
<feature type="region of interest" description="Disordered" evidence="4">
    <location>
        <begin position="557"/>
        <end position="713"/>
    </location>
</feature>
<feature type="compositionally biased region" description="Low complexity" evidence="4">
    <location>
        <begin position="336"/>
        <end position="349"/>
    </location>
</feature>
<feature type="compositionally biased region" description="Low complexity" evidence="4">
    <location>
        <begin position="1"/>
        <end position="24"/>
    </location>
</feature>
<feature type="compositionally biased region" description="Basic and acidic residues" evidence="4">
    <location>
        <begin position="978"/>
        <end position="991"/>
    </location>
</feature>
<feature type="compositionally biased region" description="Low complexity" evidence="4">
    <location>
        <begin position="84"/>
        <end position="98"/>
    </location>
</feature>
<feature type="region of interest" description="Disordered" evidence="4">
    <location>
        <begin position="1"/>
        <end position="399"/>
    </location>
</feature>
<dbReference type="PANTHER" id="PTHR14396:SF10">
    <property type="entry name" value="CLASPIN"/>
    <property type="match status" value="1"/>
</dbReference>
<evidence type="ECO:0000313" key="6">
    <source>
        <dbReference type="EMBL" id="KAK1770932.1"/>
    </source>
</evidence>
<accession>A0AAJ0C906</accession>
<feature type="compositionally biased region" description="Basic and acidic residues" evidence="4">
    <location>
        <begin position="1189"/>
        <end position="1206"/>
    </location>
</feature>
<feature type="compositionally biased region" description="Basic residues" evidence="4">
    <location>
        <begin position="142"/>
        <end position="152"/>
    </location>
</feature>
<keyword evidence="2" id="KW-0597">Phosphoprotein</keyword>
<feature type="compositionally biased region" description="Acidic residues" evidence="4">
    <location>
        <begin position="951"/>
        <end position="961"/>
    </location>
</feature>
<dbReference type="GO" id="GO:0033314">
    <property type="term" value="P:mitotic DNA replication checkpoint signaling"/>
    <property type="evidence" value="ECO:0007669"/>
    <property type="project" value="TreeGrafter"/>
</dbReference>
<comment type="caution">
    <text evidence="6">The sequence shown here is derived from an EMBL/GenBank/DDBJ whole genome shotgun (WGS) entry which is preliminary data.</text>
</comment>
<feature type="region of interest" description="Disordered" evidence="4">
    <location>
        <begin position="929"/>
        <end position="991"/>
    </location>
</feature>
<evidence type="ECO:0000256" key="2">
    <source>
        <dbReference type="ARBA" id="ARBA00022553"/>
    </source>
</evidence>
<feature type="compositionally biased region" description="Acidic residues" evidence="4">
    <location>
        <begin position="968"/>
        <end position="977"/>
    </location>
</feature>
<dbReference type="InterPro" id="IPR018564">
    <property type="entry name" value="Repl_chkpnt_MRC1_dom"/>
</dbReference>
<feature type="compositionally biased region" description="Acidic residues" evidence="4">
    <location>
        <begin position="635"/>
        <end position="659"/>
    </location>
</feature>
<feature type="compositionally biased region" description="Basic and acidic residues" evidence="4">
    <location>
        <begin position="40"/>
        <end position="49"/>
    </location>
</feature>
<dbReference type="GO" id="GO:0010997">
    <property type="term" value="F:anaphase-promoting complex binding"/>
    <property type="evidence" value="ECO:0007669"/>
    <property type="project" value="TreeGrafter"/>
</dbReference>
<sequence length="1367" mass="148003">MASSRSPSPSEGSSPPGTPLTPQSKIRALLATVDSSSDEDSGREGKETSQPKPSAGTKLAPIQSTDSSSDDENILRPRGKFAARMHAAANARQQSSSNPKEDARERVRKLLQAERAKSSPADKSSGEEHGAADDEEEVVTARPRKLKPRRQPSKTPETEMPELSRSPGLFVSPDAVRSRSPGLFVSPAKPASPSARSNAARSGSDSDMPNIRNERFLALVTKKRKERLAREAEEDRKRAARLAAQQAATDDRMSDEGDDSNVTDDEGGRRLTQDARPTRKASRKALEEMNRETQRLSRSLQLAHEAKTKKKISKSTLFERFNFKPNKELAEDKKLSSSSRPTSPASPHPTDTEMRDAETPPSSPPSIGKGLDLGEPVQIMNDNPEAAAENRLDKGKGKATARVDLEDLAKPLQKVKRSVRVKLPAILSNFVILGSDDELDMQPTRKSRIDAIFDRIPANKAAESRSLHALRRLAQVDDPEKKAAPIGKNAKPGMTVGELQISLQQRARLQAKLERDRRLELLKSKGIHIQTEEEREQEMAEVEDIVARARAEAEEIMTREREAAKKEKKAKRAAGELDPLAWDDSSDDEDYQDRGVEEEIDLSGSEDEQEEEQAKSDDEEEADENASVNGALIDGEAESAGESEDGERDDMDEAADSDTDAALVPKEGRRPRKHVTIISDDESDDPIEATPRPKALCPKSPSGPNTASPKVPTSVLRSATKTFIPGLPVAGPAGLGLTQIFAGTMDDSQAGLGGASPSQMMPSFDNFPDSNFSQTAQEPADDMILDSQPTQNATTQDQATQGVHIRFSQSQMHGFDSLLQDNAASQFSQLIEATQDGGFRKFTPLKQRFVEPPVSTIETVALGSQPDEMPNDSPLVRRVGKLRRRADLAAAPASASSDEDEAEAMEGVELDEFGFGTSAFSVMKDAAAKEKRRKTMEAFDKKKSKAKEMVDDQAEESEDEYAGLGGADGEDSNDEDAASVHEMIDDESKGNEVDDAKLAAFYADRERASDEKQVEKLFRDVTSGMLRRKRGADYDLSDSDDGGEARRRMKRRQFAKMQKALLADERVSKVAENPRNQAFLRTIEDRGSDDDMDFIFEPAPAPGRGNPPRDGSGDAAPESQSRSHASAIPDSQPGRTETTRPGPQRRVRDGKKPSTIGEIRESLSSLLEEPNPSSVIPATDLGSDSEDGDEHHPRQESGARGKENRNPRRGRAVAVVDRITLKRNASSSSASTKTSTTTAAAAAATNNNNNNGRLAFATSSSAAGSGPFKVPALLRRATTNSSLMSGGSGTTNASTGSAVNGGDADADGPGKVHRGAGRRSGVNYFARETERRAAVAESERRKEARRWKGAEGRGRVVGGLFGGGTFE</sequence>
<protein>
    <submittedName>
        <fullName evidence="6">MRC1-like domain-containing protein</fullName>
    </submittedName>
</protein>
<evidence type="ECO:0000256" key="1">
    <source>
        <dbReference type="ARBA" id="ARBA00004123"/>
    </source>
</evidence>
<gene>
    <name evidence="6" type="ORF">QBC33DRAFT_465534</name>
</gene>
<dbReference type="PANTHER" id="PTHR14396">
    <property type="entry name" value="CLASPIN"/>
    <property type="match status" value="1"/>
</dbReference>
<feature type="compositionally biased region" description="Basic and acidic residues" evidence="4">
    <location>
        <begin position="228"/>
        <end position="237"/>
    </location>
</feature>
<feature type="compositionally biased region" description="Acidic residues" evidence="4">
    <location>
        <begin position="256"/>
        <end position="265"/>
    </location>
</feature>
<feature type="region of interest" description="Disordered" evidence="4">
    <location>
        <begin position="1280"/>
        <end position="1324"/>
    </location>
</feature>
<feature type="compositionally biased region" description="Basic and acidic residues" evidence="4">
    <location>
        <begin position="266"/>
        <end position="277"/>
    </location>
</feature>
<feature type="region of interest" description="Disordered" evidence="4">
    <location>
        <begin position="1028"/>
        <end position="1251"/>
    </location>
</feature>
<proteinExistence type="predicted"/>
<dbReference type="GO" id="GO:0007095">
    <property type="term" value="P:mitotic G2 DNA damage checkpoint signaling"/>
    <property type="evidence" value="ECO:0007669"/>
    <property type="project" value="TreeGrafter"/>
</dbReference>
<dbReference type="RefSeq" id="XP_060287145.1">
    <property type="nucleotide sequence ID" value="XM_060425138.1"/>
</dbReference>
<dbReference type="GO" id="GO:0005634">
    <property type="term" value="C:nucleus"/>
    <property type="evidence" value="ECO:0007669"/>
    <property type="project" value="UniProtKB-SubCell"/>
</dbReference>
<evidence type="ECO:0000259" key="5">
    <source>
        <dbReference type="Pfam" id="PF09444"/>
    </source>
</evidence>
<dbReference type="Pfam" id="PF09444">
    <property type="entry name" value="MRC1"/>
    <property type="match status" value="1"/>
</dbReference>
<feature type="compositionally biased region" description="Basic and acidic residues" evidence="4">
    <location>
        <begin position="321"/>
        <end position="335"/>
    </location>
</feature>
<feature type="domain" description="DNA replication checkpoint mediator MRC1" evidence="5">
    <location>
        <begin position="942"/>
        <end position="1081"/>
    </location>
</feature>
<dbReference type="InterPro" id="IPR024146">
    <property type="entry name" value="Claspin"/>
</dbReference>
<dbReference type="GeneID" id="85308325"/>
<dbReference type="EMBL" id="MU838999">
    <property type="protein sequence ID" value="KAK1770932.1"/>
    <property type="molecule type" value="Genomic_DNA"/>
</dbReference>
<evidence type="ECO:0000256" key="4">
    <source>
        <dbReference type="SAM" id="MobiDB-lite"/>
    </source>
</evidence>
<dbReference type="Proteomes" id="UP001244011">
    <property type="component" value="Unassembled WGS sequence"/>
</dbReference>
<feature type="compositionally biased region" description="Basic and acidic residues" evidence="4">
    <location>
        <begin position="284"/>
        <end position="295"/>
    </location>
</feature>
<keyword evidence="7" id="KW-1185">Reference proteome</keyword>
<feature type="compositionally biased region" description="Basic and acidic residues" evidence="4">
    <location>
        <begin position="935"/>
        <end position="950"/>
    </location>
</feature>